<keyword evidence="1" id="KW-0812">Transmembrane</keyword>
<organism evidence="3 4">
    <name type="scientific">Neoaquamicrobium microcysteis</name>
    <dbReference type="NCBI Taxonomy" id="2682781"/>
    <lineage>
        <taxon>Bacteria</taxon>
        <taxon>Pseudomonadati</taxon>
        <taxon>Pseudomonadota</taxon>
        <taxon>Alphaproteobacteria</taxon>
        <taxon>Hyphomicrobiales</taxon>
        <taxon>Phyllobacteriaceae</taxon>
        <taxon>Neoaquamicrobium</taxon>
    </lineage>
</organism>
<reference evidence="3 4" key="1">
    <citation type="submission" date="2019-08" db="EMBL/GenBank/DDBJ databases">
        <authorList>
            <person name="Seo Y.L."/>
        </authorList>
    </citation>
    <scope>NUCLEOTIDE SEQUENCE [LARGE SCALE GENOMIC DNA]</scope>
    <source>
        <strain evidence="3 4">MaA-C15</strain>
    </source>
</reference>
<keyword evidence="1" id="KW-1133">Transmembrane helix</keyword>
<dbReference type="Gene3D" id="3.10.310.50">
    <property type="match status" value="1"/>
</dbReference>
<dbReference type="Pfam" id="PF04536">
    <property type="entry name" value="TPM_phosphatase"/>
    <property type="match status" value="1"/>
</dbReference>
<dbReference type="Proteomes" id="UP000323258">
    <property type="component" value="Unassembled WGS sequence"/>
</dbReference>
<dbReference type="RefSeq" id="WP_148915298.1">
    <property type="nucleotide sequence ID" value="NZ_VSZS01000064.1"/>
</dbReference>
<sequence length="212" mass="22937">MARPLTPQEHQALADRIRAAEAHTRGEIYCVVARASDGYIYPAAFMLAVGLAVASIPVAFWLDRSWLGVSHLSFALLQAAALALAFAVVWALPARLRILLVPRRLRYRRAHDNAVAQFFAHNVHTTELRTGVLIFVSLAERYAEVVADSGINAKVAQGEWNGIVHRVVAAAAADRLPEGLGDAIDKAGALLAAHFPGGTRNPNELDDHVVEI</sequence>
<evidence type="ECO:0000313" key="3">
    <source>
        <dbReference type="EMBL" id="TYR31325.1"/>
    </source>
</evidence>
<evidence type="ECO:0000259" key="2">
    <source>
        <dbReference type="Pfam" id="PF04536"/>
    </source>
</evidence>
<gene>
    <name evidence="3" type="ORF">FY036_13635</name>
</gene>
<dbReference type="InterPro" id="IPR007621">
    <property type="entry name" value="TPM_dom"/>
</dbReference>
<feature type="transmembrane region" description="Helical" evidence="1">
    <location>
        <begin position="39"/>
        <end position="62"/>
    </location>
</feature>
<keyword evidence="4" id="KW-1185">Reference proteome</keyword>
<feature type="domain" description="TPM" evidence="2">
    <location>
        <begin position="95"/>
        <end position="189"/>
    </location>
</feature>
<dbReference type="OrthoDB" id="5825388at2"/>
<dbReference type="PANTHER" id="PTHR30373">
    <property type="entry name" value="UPF0603 PROTEIN YGCG"/>
    <property type="match status" value="1"/>
</dbReference>
<comment type="caution">
    <text evidence="3">The sequence shown here is derived from an EMBL/GenBank/DDBJ whole genome shotgun (WGS) entry which is preliminary data.</text>
</comment>
<feature type="transmembrane region" description="Helical" evidence="1">
    <location>
        <begin position="74"/>
        <end position="96"/>
    </location>
</feature>
<proteinExistence type="predicted"/>
<dbReference type="PANTHER" id="PTHR30373:SF8">
    <property type="entry name" value="BLL7265 PROTEIN"/>
    <property type="match status" value="1"/>
</dbReference>
<keyword evidence="1" id="KW-0472">Membrane</keyword>
<accession>A0A5D4GVL4</accession>
<protein>
    <submittedName>
        <fullName evidence="3">TPM domain-containing protein</fullName>
    </submittedName>
</protein>
<reference evidence="3 4" key="2">
    <citation type="submission" date="2019-09" db="EMBL/GenBank/DDBJ databases">
        <title>Mesorhizobium sp. MaA-C15 isolated from Microcystis aeruginosa.</title>
        <authorList>
            <person name="Jeong S.E."/>
            <person name="Jin H.M."/>
            <person name="Jeon C.O."/>
        </authorList>
    </citation>
    <scope>NUCLEOTIDE SEQUENCE [LARGE SCALE GENOMIC DNA]</scope>
    <source>
        <strain evidence="3 4">MaA-C15</strain>
    </source>
</reference>
<evidence type="ECO:0000256" key="1">
    <source>
        <dbReference type="SAM" id="Phobius"/>
    </source>
</evidence>
<dbReference type="AlphaFoldDB" id="A0A5D4GVL4"/>
<name>A0A5D4GVL4_9HYPH</name>
<evidence type="ECO:0000313" key="4">
    <source>
        <dbReference type="Proteomes" id="UP000323258"/>
    </source>
</evidence>
<dbReference type="EMBL" id="VSZS01000064">
    <property type="protein sequence ID" value="TYR31325.1"/>
    <property type="molecule type" value="Genomic_DNA"/>
</dbReference>